<sequence>MLTADDVLAIRFSTGNLFVSGYAADAVDRWLERVVSTLRAYEGDPDGELLLRASDARAVRFTARRGTASYEPDEVDDAIDMIAVTLAMHEATAARSVG</sequence>
<dbReference type="Gene3D" id="6.10.250.660">
    <property type="match status" value="1"/>
</dbReference>
<accession>A0ABN1YSC4</accession>
<dbReference type="NCBIfam" id="TIGR03544">
    <property type="entry name" value="DivI1A_domain"/>
    <property type="match status" value="1"/>
</dbReference>
<reference evidence="1 2" key="1">
    <citation type="journal article" date="2019" name="Int. J. Syst. Evol. Microbiol.">
        <title>The Global Catalogue of Microorganisms (GCM) 10K type strain sequencing project: providing services to taxonomists for standard genome sequencing and annotation.</title>
        <authorList>
            <consortium name="The Broad Institute Genomics Platform"/>
            <consortium name="The Broad Institute Genome Sequencing Center for Infectious Disease"/>
            <person name="Wu L."/>
            <person name="Ma J."/>
        </authorList>
    </citation>
    <scope>NUCLEOTIDE SEQUENCE [LARGE SCALE GENOMIC DNA]</scope>
    <source>
        <strain evidence="1 2">JCM 12398</strain>
    </source>
</reference>
<protein>
    <recommendedName>
        <fullName evidence="3">DivIVA domain-containing protein</fullName>
    </recommendedName>
</protein>
<evidence type="ECO:0000313" key="2">
    <source>
        <dbReference type="Proteomes" id="UP001501266"/>
    </source>
</evidence>
<dbReference type="Proteomes" id="UP001501266">
    <property type="component" value="Unassembled WGS sequence"/>
</dbReference>
<comment type="caution">
    <text evidence="1">The sequence shown here is derived from an EMBL/GenBank/DDBJ whole genome shotgun (WGS) entry which is preliminary data.</text>
</comment>
<dbReference type="EMBL" id="BAAAKK010000003">
    <property type="protein sequence ID" value="GAA1421493.1"/>
    <property type="molecule type" value="Genomic_DNA"/>
</dbReference>
<name>A0ABN1YSC4_9MICO</name>
<gene>
    <name evidence="1" type="ORF">GCM10009640_12560</name>
</gene>
<organism evidence="1 2">
    <name type="scientific">Agrococcus citreus</name>
    <dbReference type="NCBI Taxonomy" id="84643"/>
    <lineage>
        <taxon>Bacteria</taxon>
        <taxon>Bacillati</taxon>
        <taxon>Actinomycetota</taxon>
        <taxon>Actinomycetes</taxon>
        <taxon>Micrococcales</taxon>
        <taxon>Microbacteriaceae</taxon>
        <taxon>Agrococcus</taxon>
    </lineage>
</organism>
<dbReference type="RefSeq" id="WP_343918521.1">
    <property type="nucleotide sequence ID" value="NZ_BAAAKK010000003.1"/>
</dbReference>
<evidence type="ECO:0000313" key="1">
    <source>
        <dbReference type="EMBL" id="GAA1421493.1"/>
    </source>
</evidence>
<proteinExistence type="predicted"/>
<dbReference type="InterPro" id="IPR019933">
    <property type="entry name" value="DivIVA_domain"/>
</dbReference>
<evidence type="ECO:0008006" key="3">
    <source>
        <dbReference type="Google" id="ProtNLM"/>
    </source>
</evidence>
<keyword evidence="2" id="KW-1185">Reference proteome</keyword>